<gene>
    <name evidence="1" type="ORF">HHI36_004545</name>
</gene>
<evidence type="ECO:0000313" key="1">
    <source>
        <dbReference type="EMBL" id="KAL3281338.1"/>
    </source>
</evidence>
<name>A0ABD2NRI4_9CUCU</name>
<accession>A0ABD2NRI4</accession>
<evidence type="ECO:0000313" key="2">
    <source>
        <dbReference type="Proteomes" id="UP001516400"/>
    </source>
</evidence>
<evidence type="ECO:0008006" key="3">
    <source>
        <dbReference type="Google" id="ProtNLM"/>
    </source>
</evidence>
<proteinExistence type="predicted"/>
<protein>
    <recommendedName>
        <fullName evidence="3">Transposase</fullName>
    </recommendedName>
</protein>
<dbReference type="Proteomes" id="UP001516400">
    <property type="component" value="Unassembled WGS sequence"/>
</dbReference>
<sequence length="152" mass="17447">MPYWDRCLVSGNKRTKHHNSKRNVRIHGRCSLRISSIQADKRGECFTLVCLNTFSAGTTNAPKVQTQAESLAVPRTNGLSREEVNNFHQLLIEVLADDDILDKPERIYYLDESIMSRGRESLERPTIYSSNSEREDYISPNAKKAKTKQNIY</sequence>
<dbReference type="EMBL" id="JABFTP020000144">
    <property type="protein sequence ID" value="KAL3281338.1"/>
    <property type="molecule type" value="Genomic_DNA"/>
</dbReference>
<keyword evidence="2" id="KW-1185">Reference proteome</keyword>
<reference evidence="1 2" key="1">
    <citation type="journal article" date="2021" name="BMC Biol.">
        <title>Horizontally acquired antibacterial genes associated with adaptive radiation of ladybird beetles.</title>
        <authorList>
            <person name="Li H.S."/>
            <person name="Tang X.F."/>
            <person name="Huang Y.H."/>
            <person name="Xu Z.Y."/>
            <person name="Chen M.L."/>
            <person name="Du X.Y."/>
            <person name="Qiu B.Y."/>
            <person name="Chen P.T."/>
            <person name="Zhang W."/>
            <person name="Slipinski A."/>
            <person name="Escalona H.E."/>
            <person name="Waterhouse R.M."/>
            <person name="Zwick A."/>
            <person name="Pang H."/>
        </authorList>
    </citation>
    <scope>NUCLEOTIDE SEQUENCE [LARGE SCALE GENOMIC DNA]</scope>
    <source>
        <strain evidence="1">SYSU2018</strain>
    </source>
</reference>
<dbReference type="AlphaFoldDB" id="A0ABD2NRI4"/>
<organism evidence="1 2">
    <name type="scientific">Cryptolaemus montrouzieri</name>
    <dbReference type="NCBI Taxonomy" id="559131"/>
    <lineage>
        <taxon>Eukaryota</taxon>
        <taxon>Metazoa</taxon>
        <taxon>Ecdysozoa</taxon>
        <taxon>Arthropoda</taxon>
        <taxon>Hexapoda</taxon>
        <taxon>Insecta</taxon>
        <taxon>Pterygota</taxon>
        <taxon>Neoptera</taxon>
        <taxon>Endopterygota</taxon>
        <taxon>Coleoptera</taxon>
        <taxon>Polyphaga</taxon>
        <taxon>Cucujiformia</taxon>
        <taxon>Coccinelloidea</taxon>
        <taxon>Coccinellidae</taxon>
        <taxon>Scymninae</taxon>
        <taxon>Scymnini</taxon>
        <taxon>Cryptolaemus</taxon>
    </lineage>
</organism>
<comment type="caution">
    <text evidence="1">The sequence shown here is derived from an EMBL/GenBank/DDBJ whole genome shotgun (WGS) entry which is preliminary data.</text>
</comment>